<evidence type="ECO:0000256" key="3">
    <source>
        <dbReference type="ARBA" id="ARBA00022490"/>
    </source>
</evidence>
<dbReference type="AlphaFoldDB" id="A0AA35NQZ3"/>
<evidence type="ECO:0000256" key="5">
    <source>
        <dbReference type="ARBA" id="ARBA00023140"/>
    </source>
</evidence>
<evidence type="ECO:0000256" key="2">
    <source>
        <dbReference type="ARBA" id="ARBA00004496"/>
    </source>
</evidence>
<dbReference type="Gene3D" id="6.10.280.230">
    <property type="match status" value="1"/>
</dbReference>
<dbReference type="Pfam" id="PF25098">
    <property type="entry name" value="PEX18_PEX21_C"/>
    <property type="match status" value="1"/>
</dbReference>
<proteinExistence type="predicted"/>
<evidence type="ECO:0000313" key="8">
    <source>
        <dbReference type="Proteomes" id="UP001162087"/>
    </source>
</evidence>
<keyword evidence="3" id="KW-0963">Cytoplasm</keyword>
<keyword evidence="4" id="KW-0832">Ubl conjugation</keyword>
<comment type="subcellular location">
    <subcellularLocation>
        <location evidence="2">Cytoplasm</location>
    </subcellularLocation>
    <subcellularLocation>
        <location evidence="1">Peroxisome</location>
    </subcellularLocation>
</comment>
<evidence type="ECO:0000259" key="6">
    <source>
        <dbReference type="Pfam" id="PF25098"/>
    </source>
</evidence>
<dbReference type="InterPro" id="IPR056940">
    <property type="entry name" value="PEX18_PEX21_C"/>
</dbReference>
<name>A0AA35NQZ3_SACK1</name>
<feature type="domain" description="PEX18/PEX21 C-terminal" evidence="6">
    <location>
        <begin position="192"/>
        <end position="267"/>
    </location>
</feature>
<dbReference type="EMBL" id="OX365902">
    <property type="protein sequence ID" value="CAI4062936.1"/>
    <property type="molecule type" value="Genomic_DNA"/>
</dbReference>
<dbReference type="GO" id="GO:0005777">
    <property type="term" value="C:peroxisome"/>
    <property type="evidence" value="ECO:0007669"/>
    <property type="project" value="UniProtKB-SubCell"/>
</dbReference>
<evidence type="ECO:0000256" key="1">
    <source>
        <dbReference type="ARBA" id="ARBA00004275"/>
    </source>
</evidence>
<keyword evidence="8" id="KW-1185">Reference proteome</keyword>
<dbReference type="RefSeq" id="XP_056088001.1">
    <property type="nucleotide sequence ID" value="XM_056228262.1"/>
</dbReference>
<dbReference type="Proteomes" id="UP001162087">
    <property type="component" value="Chromosome 7"/>
</dbReference>
<gene>
    <name evidence="7" type="primary">SKDI07G4880</name>
    <name evidence="7" type="ORF">SKDI_07G4880</name>
</gene>
<organism evidence="7 8">
    <name type="scientific">Saccharomyces kudriavzevii (strain ATCC MYA-4449 / AS 2.2408 / CBS 8840 / NBRC 1802 / NCYC 2889)</name>
    <name type="common">Yeast</name>
    <dbReference type="NCBI Taxonomy" id="226230"/>
    <lineage>
        <taxon>Eukaryota</taxon>
        <taxon>Fungi</taxon>
        <taxon>Dikarya</taxon>
        <taxon>Ascomycota</taxon>
        <taxon>Saccharomycotina</taxon>
        <taxon>Saccharomycetes</taxon>
        <taxon>Saccharomycetales</taxon>
        <taxon>Saccharomycetaceae</taxon>
        <taxon>Saccharomyces</taxon>
    </lineage>
</organism>
<keyword evidence="5" id="KW-0576">Peroxisome</keyword>
<evidence type="ECO:0000256" key="4">
    <source>
        <dbReference type="ARBA" id="ARBA00022843"/>
    </source>
</evidence>
<reference evidence="7" key="1">
    <citation type="submission" date="2022-10" db="EMBL/GenBank/DDBJ databases">
        <authorList>
            <person name="Byrne P K."/>
        </authorList>
    </citation>
    <scope>NUCLEOTIDE SEQUENCE</scope>
    <source>
        <strain evidence="7">IFO1802</strain>
    </source>
</reference>
<dbReference type="GeneID" id="80924301"/>
<protein>
    <recommendedName>
        <fullName evidence="6">PEX18/PEX21 C-terminal domain-containing protein</fullName>
    </recommendedName>
</protein>
<sequence>MPSTCRTSPVEQVIQKGQRIQNDSLIPSKPTRFTHREFEAHYINNDSCVETSFLHHAGGLKGIAAVKSQNQPSSRTFSKKNNYEESSNWVPQFSSMNINDPLEFTSEYKKLYFEFESQQRQNSSGHHYPIASSIVRKTTSNFQPRNTLRQHLQGNRNNSTDEFKLDAEFQNLESEIQEMRYEPKIQEEKWQDQDQLELQRIATEIVECCATPPSSVSSTSTLSSIDSKLSESKFIQLMRGISSGDVTLRKEASGNSASELFHRSSGEIVGNKHISVKDQSHEDVYN</sequence>
<accession>A0AA35NQZ3</accession>
<evidence type="ECO:0000313" key="7">
    <source>
        <dbReference type="EMBL" id="CAI4062936.1"/>
    </source>
</evidence>